<dbReference type="PROSITE" id="PS51257">
    <property type="entry name" value="PROKAR_LIPOPROTEIN"/>
    <property type="match status" value="1"/>
</dbReference>
<organism evidence="2 3">
    <name type="scientific">Schaalia hyovaginalis</name>
    <dbReference type="NCBI Taxonomy" id="29316"/>
    <lineage>
        <taxon>Bacteria</taxon>
        <taxon>Bacillati</taxon>
        <taxon>Actinomycetota</taxon>
        <taxon>Actinomycetes</taxon>
        <taxon>Actinomycetales</taxon>
        <taxon>Actinomycetaceae</taxon>
        <taxon>Schaalia</taxon>
    </lineage>
</organism>
<evidence type="ECO:0008006" key="4">
    <source>
        <dbReference type="Google" id="ProtNLM"/>
    </source>
</evidence>
<keyword evidence="1" id="KW-0732">Signal</keyword>
<accession>A0A923E4T5</accession>
<comment type="caution">
    <text evidence="2">The sequence shown here is derived from an EMBL/GenBank/DDBJ whole genome shotgun (WGS) entry which is preliminary data.</text>
</comment>
<protein>
    <recommendedName>
        <fullName evidence="4">Lactococcin 972 family bacteriocin</fullName>
    </recommendedName>
</protein>
<name>A0A923E4T5_9ACTO</name>
<dbReference type="Proteomes" id="UP000617426">
    <property type="component" value="Unassembled WGS sequence"/>
</dbReference>
<evidence type="ECO:0000313" key="3">
    <source>
        <dbReference type="Proteomes" id="UP000617426"/>
    </source>
</evidence>
<dbReference type="AlphaFoldDB" id="A0A923E4T5"/>
<sequence>MRSRMTALLGVCAVSMAITGASIAPAQAVAGCSVGVNDSGTVFWSYCSAASGVSSHNAKAQIYFNSGYSGPRFSKNQAPGVYSYSPDYSGVGYVMEGPWIQVTY</sequence>
<proteinExistence type="predicted"/>
<evidence type="ECO:0000256" key="1">
    <source>
        <dbReference type="SAM" id="SignalP"/>
    </source>
</evidence>
<reference evidence="2" key="1">
    <citation type="submission" date="2020-08" db="EMBL/GenBank/DDBJ databases">
        <title>Sequencing the genomes of 1000 actinobacteria strains.</title>
        <authorList>
            <person name="Klenk H.-P."/>
        </authorList>
    </citation>
    <scope>NUCLEOTIDE SEQUENCE</scope>
    <source>
        <strain evidence="2">DSM 10695</strain>
    </source>
</reference>
<feature type="signal peptide" evidence="1">
    <location>
        <begin position="1"/>
        <end position="26"/>
    </location>
</feature>
<evidence type="ECO:0000313" key="2">
    <source>
        <dbReference type="EMBL" id="MBB6334377.1"/>
    </source>
</evidence>
<keyword evidence="3" id="KW-1185">Reference proteome</keyword>
<gene>
    <name evidence="2" type="ORF">HD592_000942</name>
</gene>
<feature type="chain" id="PRO_5036956809" description="Lactococcin 972 family bacteriocin" evidence="1">
    <location>
        <begin position="27"/>
        <end position="104"/>
    </location>
</feature>
<dbReference type="EMBL" id="JACHMK010000001">
    <property type="protein sequence ID" value="MBB6334377.1"/>
    <property type="molecule type" value="Genomic_DNA"/>
</dbReference>